<keyword evidence="2" id="KW-1185">Reference proteome</keyword>
<sequence length="64" mass="6906">MGETLLRLPDVMGRTGLSRSAVYASEGFPKPVKIGGRAVAWLQSEVEAWIAETIRTNRSESSAA</sequence>
<evidence type="ECO:0000313" key="2">
    <source>
        <dbReference type="Proteomes" id="UP000647241"/>
    </source>
</evidence>
<dbReference type="RefSeq" id="WP_188553378.1">
    <property type="nucleotide sequence ID" value="NZ_BMGT01000002.1"/>
</dbReference>
<reference evidence="1" key="2">
    <citation type="submission" date="2020-09" db="EMBL/GenBank/DDBJ databases">
        <authorList>
            <person name="Sun Q."/>
            <person name="Zhou Y."/>
        </authorList>
    </citation>
    <scope>NUCLEOTIDE SEQUENCE</scope>
    <source>
        <strain evidence="1">CGMCC 1.12997</strain>
    </source>
</reference>
<gene>
    <name evidence="1" type="ORF">GCM10011585_12850</name>
</gene>
<dbReference type="AlphaFoldDB" id="A0A917M344"/>
<accession>A0A917M344</accession>
<dbReference type="EMBL" id="BMGT01000002">
    <property type="protein sequence ID" value="GGG72004.1"/>
    <property type="molecule type" value="Genomic_DNA"/>
</dbReference>
<dbReference type="Proteomes" id="UP000647241">
    <property type="component" value="Unassembled WGS sequence"/>
</dbReference>
<dbReference type="PANTHER" id="PTHR36154">
    <property type="entry name" value="DNA-BINDING TRANSCRIPTIONAL ACTIVATOR ALPA"/>
    <property type="match status" value="1"/>
</dbReference>
<reference evidence="1" key="1">
    <citation type="journal article" date="2014" name="Int. J. Syst. Evol. Microbiol.">
        <title>Complete genome sequence of Corynebacterium casei LMG S-19264T (=DSM 44701T), isolated from a smear-ripened cheese.</title>
        <authorList>
            <consortium name="US DOE Joint Genome Institute (JGI-PGF)"/>
            <person name="Walter F."/>
            <person name="Albersmeier A."/>
            <person name="Kalinowski J."/>
            <person name="Ruckert C."/>
        </authorList>
    </citation>
    <scope>NUCLEOTIDE SEQUENCE</scope>
    <source>
        <strain evidence="1">CGMCC 1.12997</strain>
    </source>
</reference>
<dbReference type="Pfam" id="PF05930">
    <property type="entry name" value="Phage_AlpA"/>
    <property type="match status" value="1"/>
</dbReference>
<comment type="caution">
    <text evidence="1">The sequence shown here is derived from an EMBL/GenBank/DDBJ whole genome shotgun (WGS) entry which is preliminary data.</text>
</comment>
<organism evidence="1 2">
    <name type="scientific">Edaphobacter dinghuensis</name>
    <dbReference type="NCBI Taxonomy" id="1560005"/>
    <lineage>
        <taxon>Bacteria</taxon>
        <taxon>Pseudomonadati</taxon>
        <taxon>Acidobacteriota</taxon>
        <taxon>Terriglobia</taxon>
        <taxon>Terriglobales</taxon>
        <taxon>Acidobacteriaceae</taxon>
        <taxon>Edaphobacter</taxon>
    </lineage>
</organism>
<protein>
    <submittedName>
        <fullName evidence="1">AlpA family phage regulatory protein</fullName>
    </submittedName>
</protein>
<evidence type="ECO:0000313" key="1">
    <source>
        <dbReference type="EMBL" id="GGG72004.1"/>
    </source>
</evidence>
<dbReference type="InterPro" id="IPR010260">
    <property type="entry name" value="AlpA"/>
</dbReference>
<name>A0A917M344_9BACT</name>
<dbReference type="InterPro" id="IPR052931">
    <property type="entry name" value="Prophage_regulatory_activator"/>
</dbReference>
<proteinExistence type="predicted"/>
<dbReference type="Gene3D" id="1.10.238.160">
    <property type="match status" value="1"/>
</dbReference>
<dbReference type="PANTHER" id="PTHR36154:SF1">
    <property type="entry name" value="DNA-BINDING TRANSCRIPTIONAL ACTIVATOR ALPA"/>
    <property type="match status" value="1"/>
</dbReference>